<protein>
    <submittedName>
        <fullName evidence="2">Uncharacterized protein</fullName>
    </submittedName>
</protein>
<comment type="caution">
    <text evidence="2">The sequence shown here is derived from an EMBL/GenBank/DDBJ whole genome shotgun (WGS) entry which is preliminary data.</text>
</comment>
<keyword evidence="3" id="KW-1185">Reference proteome</keyword>
<proteinExistence type="predicted"/>
<accession>A0ABS8USA5</accession>
<feature type="region of interest" description="Disordered" evidence="1">
    <location>
        <begin position="21"/>
        <end position="43"/>
    </location>
</feature>
<organism evidence="2 3">
    <name type="scientific">Datura stramonium</name>
    <name type="common">Jimsonweed</name>
    <name type="synonym">Common thornapple</name>
    <dbReference type="NCBI Taxonomy" id="4076"/>
    <lineage>
        <taxon>Eukaryota</taxon>
        <taxon>Viridiplantae</taxon>
        <taxon>Streptophyta</taxon>
        <taxon>Embryophyta</taxon>
        <taxon>Tracheophyta</taxon>
        <taxon>Spermatophyta</taxon>
        <taxon>Magnoliopsida</taxon>
        <taxon>eudicotyledons</taxon>
        <taxon>Gunneridae</taxon>
        <taxon>Pentapetalae</taxon>
        <taxon>asterids</taxon>
        <taxon>lamiids</taxon>
        <taxon>Solanales</taxon>
        <taxon>Solanaceae</taxon>
        <taxon>Solanoideae</taxon>
        <taxon>Datureae</taxon>
        <taxon>Datura</taxon>
    </lineage>
</organism>
<evidence type="ECO:0000313" key="2">
    <source>
        <dbReference type="EMBL" id="MCD9637745.1"/>
    </source>
</evidence>
<dbReference type="Proteomes" id="UP000823775">
    <property type="component" value="Unassembled WGS sequence"/>
</dbReference>
<gene>
    <name evidence="2" type="ORF">HAX54_021185</name>
</gene>
<reference evidence="2 3" key="1">
    <citation type="journal article" date="2021" name="BMC Genomics">
        <title>Datura genome reveals duplications of psychoactive alkaloid biosynthetic genes and high mutation rate following tissue culture.</title>
        <authorList>
            <person name="Rajewski A."/>
            <person name="Carter-House D."/>
            <person name="Stajich J."/>
            <person name="Litt A."/>
        </authorList>
    </citation>
    <scope>NUCLEOTIDE SEQUENCE [LARGE SCALE GENOMIC DNA]</scope>
    <source>
        <strain evidence="2">AR-01</strain>
    </source>
</reference>
<sequence>KKPKHINSLPSTRLRVISIDSRTADATGDPSSGLKPTTDWTGIPSAFFRTPPVNRRMSSSPCHAPPWGV</sequence>
<feature type="non-terminal residue" evidence="2">
    <location>
        <position position="1"/>
    </location>
</feature>
<evidence type="ECO:0000256" key="1">
    <source>
        <dbReference type="SAM" id="MobiDB-lite"/>
    </source>
</evidence>
<evidence type="ECO:0000313" key="3">
    <source>
        <dbReference type="Proteomes" id="UP000823775"/>
    </source>
</evidence>
<dbReference type="EMBL" id="JACEIK010002547">
    <property type="protein sequence ID" value="MCD9637745.1"/>
    <property type="molecule type" value="Genomic_DNA"/>
</dbReference>
<name>A0ABS8USA5_DATST</name>